<name>A0A8S5Q6M1_9CAUD</name>
<sequence length="84" mass="9707">MLFSKNPLYFNRKGGAELLYDKIVQFCKENHIPLYSFEKRCGLGNATIRGWKTSNPRIDSIQKVAKEMGVPIEKLLEESEKEET</sequence>
<dbReference type="EMBL" id="BK015581">
    <property type="protein sequence ID" value="DAE14349.1"/>
    <property type="molecule type" value="Genomic_DNA"/>
</dbReference>
<reference evidence="1" key="1">
    <citation type="journal article" date="2021" name="Proc. Natl. Acad. Sci. U.S.A.">
        <title>A Catalog of Tens of Thousands of Viruses from Human Metagenomes Reveals Hidden Associations with Chronic Diseases.</title>
        <authorList>
            <person name="Tisza M.J."/>
            <person name="Buck C.B."/>
        </authorList>
    </citation>
    <scope>NUCLEOTIDE SEQUENCE</scope>
    <source>
        <strain evidence="1">Ct8HH20</strain>
    </source>
</reference>
<dbReference type="Gene3D" id="1.10.260.40">
    <property type="entry name" value="lambda repressor-like DNA-binding domains"/>
    <property type="match status" value="1"/>
</dbReference>
<protein>
    <submittedName>
        <fullName evidence="1">Repressor</fullName>
    </submittedName>
</protein>
<proteinExistence type="predicted"/>
<evidence type="ECO:0000313" key="1">
    <source>
        <dbReference type="EMBL" id="DAE14349.1"/>
    </source>
</evidence>
<organism evidence="1">
    <name type="scientific">Siphoviridae sp. ct8HH20</name>
    <dbReference type="NCBI Taxonomy" id="2825359"/>
    <lineage>
        <taxon>Viruses</taxon>
        <taxon>Duplodnaviria</taxon>
        <taxon>Heunggongvirae</taxon>
        <taxon>Uroviricota</taxon>
        <taxon>Caudoviricetes</taxon>
    </lineage>
</organism>
<dbReference type="GO" id="GO:0003677">
    <property type="term" value="F:DNA binding"/>
    <property type="evidence" value="ECO:0007669"/>
    <property type="project" value="InterPro"/>
</dbReference>
<accession>A0A8S5Q6M1</accession>
<dbReference type="InterPro" id="IPR010982">
    <property type="entry name" value="Lambda_DNA-bd_dom_sf"/>
</dbReference>
<dbReference type="SUPFAM" id="SSF47413">
    <property type="entry name" value="lambda repressor-like DNA-binding domains"/>
    <property type="match status" value="1"/>
</dbReference>